<organism evidence="2 3">
    <name type="scientific">Streblomastix strix</name>
    <dbReference type="NCBI Taxonomy" id="222440"/>
    <lineage>
        <taxon>Eukaryota</taxon>
        <taxon>Metamonada</taxon>
        <taxon>Preaxostyla</taxon>
        <taxon>Oxymonadida</taxon>
        <taxon>Streblomastigidae</taxon>
        <taxon>Streblomastix</taxon>
    </lineage>
</organism>
<dbReference type="AlphaFoldDB" id="A0A5J4UHN1"/>
<feature type="non-terminal residue" evidence="2">
    <location>
        <position position="1"/>
    </location>
</feature>
<accession>A0A5J4UHN1</accession>
<reference evidence="2 3" key="1">
    <citation type="submission" date="2019-03" db="EMBL/GenBank/DDBJ databases">
        <title>Single cell metagenomics reveals metabolic interactions within the superorganism composed of flagellate Streblomastix strix and complex community of Bacteroidetes bacteria on its surface.</title>
        <authorList>
            <person name="Treitli S.C."/>
            <person name="Kolisko M."/>
            <person name="Husnik F."/>
            <person name="Keeling P."/>
            <person name="Hampl V."/>
        </authorList>
    </citation>
    <scope>NUCLEOTIDE SEQUENCE [LARGE SCALE GENOMIC DNA]</scope>
    <source>
        <strain evidence="2">ST1C</strain>
    </source>
</reference>
<dbReference type="EMBL" id="SNRW01015501">
    <property type="protein sequence ID" value="KAA6370326.1"/>
    <property type="molecule type" value="Genomic_DNA"/>
</dbReference>
<comment type="caution">
    <text evidence="2">The sequence shown here is derived from an EMBL/GenBank/DDBJ whole genome shotgun (WGS) entry which is preliminary data.</text>
</comment>
<dbReference type="Proteomes" id="UP000324800">
    <property type="component" value="Unassembled WGS sequence"/>
</dbReference>
<evidence type="ECO:0000313" key="3">
    <source>
        <dbReference type="Proteomes" id="UP000324800"/>
    </source>
</evidence>
<name>A0A5J4UHN1_9EUKA</name>
<feature type="region of interest" description="Disordered" evidence="1">
    <location>
        <begin position="1"/>
        <end position="59"/>
    </location>
</feature>
<proteinExistence type="predicted"/>
<evidence type="ECO:0000313" key="2">
    <source>
        <dbReference type="EMBL" id="KAA6370326.1"/>
    </source>
</evidence>
<gene>
    <name evidence="2" type="ORF">EZS28_034147</name>
</gene>
<protein>
    <submittedName>
        <fullName evidence="2">Uncharacterized protein</fullName>
    </submittedName>
</protein>
<evidence type="ECO:0000256" key="1">
    <source>
        <dbReference type="SAM" id="MobiDB-lite"/>
    </source>
</evidence>
<feature type="compositionally biased region" description="Polar residues" evidence="1">
    <location>
        <begin position="1"/>
        <end position="10"/>
    </location>
</feature>
<sequence length="80" mass="8518">GRGYHQSSVQAHPDIPGYVPPDYMQAPSVSAEPSSPDYIPPQGYQSASVSALPGAPEYIPPPASVQTQQFGHGYGFQPNY</sequence>